<proteinExistence type="predicted"/>
<organism evidence="1">
    <name type="scientific">Arundo donax</name>
    <name type="common">Giant reed</name>
    <name type="synonym">Donax arundinaceus</name>
    <dbReference type="NCBI Taxonomy" id="35708"/>
    <lineage>
        <taxon>Eukaryota</taxon>
        <taxon>Viridiplantae</taxon>
        <taxon>Streptophyta</taxon>
        <taxon>Embryophyta</taxon>
        <taxon>Tracheophyta</taxon>
        <taxon>Spermatophyta</taxon>
        <taxon>Magnoliopsida</taxon>
        <taxon>Liliopsida</taxon>
        <taxon>Poales</taxon>
        <taxon>Poaceae</taxon>
        <taxon>PACMAD clade</taxon>
        <taxon>Arundinoideae</taxon>
        <taxon>Arundineae</taxon>
        <taxon>Arundo</taxon>
    </lineage>
</organism>
<dbReference type="EMBL" id="GBRH01268970">
    <property type="protein sequence ID" value="JAD28925.1"/>
    <property type="molecule type" value="Transcribed_RNA"/>
</dbReference>
<reference evidence="1" key="1">
    <citation type="submission" date="2014-09" db="EMBL/GenBank/DDBJ databases">
        <authorList>
            <person name="Magalhaes I.L.F."/>
            <person name="Oliveira U."/>
            <person name="Santos F.R."/>
            <person name="Vidigal T.H.D.A."/>
            <person name="Brescovit A.D."/>
            <person name="Santos A.J."/>
        </authorList>
    </citation>
    <scope>NUCLEOTIDE SEQUENCE</scope>
    <source>
        <tissue evidence="1">Shoot tissue taken approximately 20 cm above the soil surface</tissue>
    </source>
</reference>
<dbReference type="AlphaFoldDB" id="A0A0A8YWP8"/>
<reference evidence="1" key="2">
    <citation type="journal article" date="2015" name="Data Brief">
        <title>Shoot transcriptome of the giant reed, Arundo donax.</title>
        <authorList>
            <person name="Barrero R.A."/>
            <person name="Guerrero F.D."/>
            <person name="Moolhuijzen P."/>
            <person name="Goolsby J.A."/>
            <person name="Tidwell J."/>
            <person name="Bellgard S.E."/>
            <person name="Bellgard M.I."/>
        </authorList>
    </citation>
    <scope>NUCLEOTIDE SEQUENCE</scope>
    <source>
        <tissue evidence="1">Shoot tissue taken approximately 20 cm above the soil surface</tissue>
    </source>
</reference>
<evidence type="ECO:0000313" key="1">
    <source>
        <dbReference type="EMBL" id="JAD28925.1"/>
    </source>
</evidence>
<accession>A0A0A8YWP8</accession>
<protein>
    <submittedName>
        <fullName evidence="1">Uncharacterized protein</fullName>
    </submittedName>
</protein>
<name>A0A0A8YWP8_ARUDO</name>
<sequence>MFRASNCKRNSAQVFLSVKLYCNTHQRAIPAYTQHSLSCKFDYTKLPRRWDGSIRIAHSRYYASSPELDDVLYSILELFLSLLQI</sequence>